<accession>A0AAU6RDD0</accession>
<dbReference type="EMBL" id="CP124577">
    <property type="protein sequence ID" value="WZE66224.1"/>
    <property type="molecule type" value="Genomic_DNA"/>
</dbReference>
<accession>A0AAU6R757</accession>
<dbReference type="Proteomes" id="UP001465447">
    <property type="component" value="Chromosome"/>
</dbReference>
<proteinExistence type="predicted"/>
<reference evidence="2" key="1">
    <citation type="submission" date="2021-07" db="EMBL/GenBank/DDBJ databases">
        <title>Prevalence and characterization of methicillin-resistant Macrococcus spp. in food producing animals and meat in Switzerland in 2019.</title>
        <authorList>
            <person name="Keller J.E."/>
            <person name="Schwendener S."/>
            <person name="Neuenschwander J."/>
            <person name="Overesch G."/>
            <person name="Perreten V."/>
        </authorList>
    </citation>
    <scope>NUCLEOTIDE SEQUENCE</scope>
    <source>
        <strain evidence="2">19Msa1099</strain>
    </source>
</reference>
<evidence type="ECO:0000313" key="6">
    <source>
        <dbReference type="Proteomes" id="UP001465447"/>
    </source>
</evidence>
<dbReference type="EMBL" id="CP079955">
    <property type="protein sequence ID" value="QYA32401.1"/>
    <property type="molecule type" value="Genomic_DNA"/>
</dbReference>
<name>A0AAU6RDD0_9STAP</name>
<feature type="compositionally biased region" description="Acidic residues" evidence="1">
    <location>
        <begin position="41"/>
        <end position="53"/>
    </location>
</feature>
<dbReference type="KEGG" id="mpsh:QA539_07955"/>
<dbReference type="AlphaFoldDB" id="A0AAU6RDD0"/>
<keyword evidence="6" id="KW-1185">Reference proteome</keyword>
<protein>
    <recommendedName>
        <fullName evidence="7">Lipoprotein</fullName>
    </recommendedName>
</protein>
<evidence type="ECO:0000256" key="1">
    <source>
        <dbReference type="SAM" id="MobiDB-lite"/>
    </source>
</evidence>
<evidence type="ECO:0000313" key="4">
    <source>
        <dbReference type="EMBL" id="WZE68358.1"/>
    </source>
</evidence>
<accession>A0AAT9P617</accession>
<dbReference type="RefSeq" id="WP_219492881.1">
    <property type="nucleotide sequence ID" value="NZ_CP124577.1"/>
</dbReference>
<evidence type="ECO:0000313" key="2">
    <source>
        <dbReference type="EMBL" id="QYA32401.1"/>
    </source>
</evidence>
<evidence type="ECO:0000313" key="5">
    <source>
        <dbReference type="EMBL" id="WZE70456.1"/>
    </source>
</evidence>
<evidence type="ECO:0000313" key="3">
    <source>
        <dbReference type="EMBL" id="WZE66224.1"/>
    </source>
</evidence>
<feature type="compositionally biased region" description="Basic and acidic residues" evidence="1">
    <location>
        <begin position="24"/>
        <end position="40"/>
    </location>
</feature>
<gene>
    <name evidence="2" type="ORF">KYI10_08405</name>
    <name evidence="5" type="ORF">QA539_07955</name>
    <name evidence="4" type="ORF">QA540_08115</name>
    <name evidence="3" type="ORF">QA541_08235</name>
</gene>
<dbReference type="PROSITE" id="PS51257">
    <property type="entry name" value="PROKAR_LIPOPROTEIN"/>
    <property type="match status" value="1"/>
</dbReference>
<accession>A0AAU6RK07</accession>
<sequence>MAKYKQMLLAGSFASTLLLGACGNEEKSDDAKTEDAAKEESTEESTEEETTEE</sequence>
<dbReference type="EMBL" id="CP124591">
    <property type="protein sequence ID" value="WZE70456.1"/>
    <property type="molecule type" value="Genomic_DNA"/>
</dbReference>
<reference evidence="4 6" key="2">
    <citation type="submission" date="2023-04" db="EMBL/GenBank/DDBJ databases">
        <title>Macrococci isolated from food, foodproducing animals, and human clinical materials.</title>
        <authorList>
            <person name="Maslanova I."/>
            <person name="Svec P."/>
            <person name="Sedlacek I."/>
            <person name="Novakova D."/>
            <person name="Keller J.E."/>
            <person name="Schwendener S."/>
            <person name="Finstrlova A."/>
            <person name="Botka T."/>
            <person name="Kovarovic V."/>
            <person name="Petras P."/>
            <person name="Perreten V."/>
            <person name="Pantucek R."/>
        </authorList>
    </citation>
    <scope>NUCLEOTIDE SEQUENCE</scope>
    <source>
        <strain evidence="5 6">CCM 8659</strain>
        <strain evidence="4">NRL/St 13/116</strain>
        <strain evidence="3">NRL/St 21/332</strain>
    </source>
</reference>
<feature type="region of interest" description="Disordered" evidence="1">
    <location>
        <begin position="24"/>
        <end position="53"/>
    </location>
</feature>
<evidence type="ECO:0008006" key="7">
    <source>
        <dbReference type="Google" id="ProtNLM"/>
    </source>
</evidence>
<organism evidence="4">
    <name type="scientific">Macrococcus psychrotolerans</name>
    <dbReference type="NCBI Taxonomy" id="3039389"/>
    <lineage>
        <taxon>Bacteria</taxon>
        <taxon>Bacillati</taxon>
        <taxon>Bacillota</taxon>
        <taxon>Bacilli</taxon>
        <taxon>Bacillales</taxon>
        <taxon>Staphylococcaceae</taxon>
        <taxon>Macrococcus</taxon>
    </lineage>
</organism>
<dbReference type="EMBL" id="CP124585">
    <property type="protein sequence ID" value="WZE68358.1"/>
    <property type="molecule type" value="Genomic_DNA"/>
</dbReference>